<keyword evidence="4" id="KW-1185">Reference proteome</keyword>
<sequence length="541" mass="55409">MRASLASLAAAALVALASVVAAGSAGDDAHPGLDPTRLHGMSSAVATGMSGPPGSTRTEPLASSLPTPTRDPSRGGASFTCVTDRDRGTCFVRTACELAGATRLGARHVTLLSNITRRTTARTAASSEDDCDAFPIVVRSPMTIVGACEDARCVIDGGARVATAKTRGRPSCDAAGAPALFAVEAGGDLTLEDVDLADACNDVDGAGGAVLVRGGVNAGACGEEGPVARLTMRRARVTRCVAVGVFGDPKTKNQKDQNQNQNHGRGGAVALLDSRSFASFEDCEFEGNEAWGADPAWGAAGAGSVTDYSSSLGNGGCVYVAGGVVAFLKTKFRENVAESEGGAVAVVNGATVAIESCDFEGNRVWDDYWDGGGGVLVGDEGSNVLVSTSRFVSNEVRGYPDPRRRAMTCGGGGASVVRGGVATFRYVMFENNRAPRGGGVCVHDATAVYGGRNDGDDGALGNAPPPVAFRGNAAAHPWIGQTSPAIDVECVQCFERVNGTTGKYAVVVDPSRGVTRGSIHQRPGWATSRRSHPLNDPRASE</sequence>
<dbReference type="InterPro" id="IPR011050">
    <property type="entry name" value="Pectin_lyase_fold/virulence"/>
</dbReference>
<dbReference type="Proteomes" id="UP000002009">
    <property type="component" value="Chromosome 13"/>
</dbReference>
<evidence type="ECO:0008006" key="5">
    <source>
        <dbReference type="Google" id="ProtNLM"/>
    </source>
</evidence>
<dbReference type="OMA" id="DVECVQC"/>
<dbReference type="GeneID" id="8248351"/>
<feature type="signal peptide" evidence="2">
    <location>
        <begin position="1"/>
        <end position="22"/>
    </location>
</feature>
<dbReference type="EMBL" id="CP001331">
    <property type="protein sequence ID" value="ACO66929.1"/>
    <property type="molecule type" value="Genomic_DNA"/>
</dbReference>
<keyword evidence="2" id="KW-0732">Signal</keyword>
<dbReference type="AlphaFoldDB" id="C1EFY1"/>
<feature type="region of interest" description="Disordered" evidence="1">
    <location>
        <begin position="515"/>
        <end position="541"/>
    </location>
</feature>
<organism evidence="3 4">
    <name type="scientific">Micromonas commoda (strain RCC299 / NOUM17 / CCMP2709)</name>
    <name type="common">Picoplanktonic green alga</name>
    <dbReference type="NCBI Taxonomy" id="296587"/>
    <lineage>
        <taxon>Eukaryota</taxon>
        <taxon>Viridiplantae</taxon>
        <taxon>Chlorophyta</taxon>
        <taxon>Mamiellophyceae</taxon>
        <taxon>Mamiellales</taxon>
        <taxon>Mamiellaceae</taxon>
        <taxon>Micromonas</taxon>
    </lineage>
</organism>
<reference evidence="3 4" key="1">
    <citation type="journal article" date="2009" name="Science">
        <title>Green evolution and dynamic adaptations revealed by genomes of the marine picoeukaryotes Micromonas.</title>
        <authorList>
            <person name="Worden A.Z."/>
            <person name="Lee J.H."/>
            <person name="Mock T."/>
            <person name="Rouze P."/>
            <person name="Simmons M.P."/>
            <person name="Aerts A.L."/>
            <person name="Allen A.E."/>
            <person name="Cuvelier M.L."/>
            <person name="Derelle E."/>
            <person name="Everett M.V."/>
            <person name="Foulon E."/>
            <person name="Grimwood J."/>
            <person name="Gundlach H."/>
            <person name="Henrissat B."/>
            <person name="Napoli C."/>
            <person name="McDonald S.M."/>
            <person name="Parker M.S."/>
            <person name="Rombauts S."/>
            <person name="Salamov A."/>
            <person name="Von Dassow P."/>
            <person name="Badger J.H."/>
            <person name="Coutinho P.M."/>
            <person name="Demir E."/>
            <person name="Dubchak I."/>
            <person name="Gentemann C."/>
            <person name="Eikrem W."/>
            <person name="Gready J.E."/>
            <person name="John U."/>
            <person name="Lanier W."/>
            <person name="Lindquist E.A."/>
            <person name="Lucas S."/>
            <person name="Mayer K.F."/>
            <person name="Moreau H."/>
            <person name="Not F."/>
            <person name="Otillar R."/>
            <person name="Panaud O."/>
            <person name="Pangilinan J."/>
            <person name="Paulsen I."/>
            <person name="Piegu B."/>
            <person name="Poliakov A."/>
            <person name="Robbens S."/>
            <person name="Schmutz J."/>
            <person name="Toulza E."/>
            <person name="Wyss T."/>
            <person name="Zelensky A."/>
            <person name="Zhou K."/>
            <person name="Armbrust E.V."/>
            <person name="Bhattacharya D."/>
            <person name="Goodenough U.W."/>
            <person name="Van de Peer Y."/>
            <person name="Grigoriev I.V."/>
        </authorList>
    </citation>
    <scope>NUCLEOTIDE SEQUENCE [LARGE SCALE GENOMIC DNA]</scope>
    <source>
        <strain evidence="4">RCC299 / NOUM17</strain>
    </source>
</reference>
<dbReference type="RefSeq" id="XP_002505671.1">
    <property type="nucleotide sequence ID" value="XM_002505625.1"/>
</dbReference>
<proteinExistence type="predicted"/>
<gene>
    <name evidence="3" type="ORF">MICPUN_63444</name>
</gene>
<dbReference type="SUPFAM" id="SSF51126">
    <property type="entry name" value="Pectin lyase-like"/>
    <property type="match status" value="1"/>
</dbReference>
<feature type="chain" id="PRO_5002906934" description="Right handed beta helix domain-containing protein" evidence="2">
    <location>
        <begin position="23"/>
        <end position="541"/>
    </location>
</feature>
<evidence type="ECO:0000313" key="4">
    <source>
        <dbReference type="Proteomes" id="UP000002009"/>
    </source>
</evidence>
<name>C1EFY1_MICCC</name>
<dbReference type="InParanoid" id="C1EFY1"/>
<evidence type="ECO:0000313" key="3">
    <source>
        <dbReference type="EMBL" id="ACO66929.1"/>
    </source>
</evidence>
<evidence type="ECO:0000256" key="2">
    <source>
        <dbReference type="SAM" id="SignalP"/>
    </source>
</evidence>
<evidence type="ECO:0000256" key="1">
    <source>
        <dbReference type="SAM" id="MobiDB-lite"/>
    </source>
</evidence>
<dbReference type="KEGG" id="mis:MICPUN_63444"/>
<feature type="region of interest" description="Disordered" evidence="1">
    <location>
        <begin position="29"/>
        <end position="76"/>
    </location>
</feature>
<accession>C1EFY1</accession>
<dbReference type="OrthoDB" id="10673655at2759"/>
<protein>
    <recommendedName>
        <fullName evidence="5">Right handed beta helix domain-containing protein</fullName>
    </recommendedName>
</protein>